<dbReference type="AlphaFoldDB" id="B0BYV5"/>
<evidence type="ECO:0000313" key="2">
    <source>
        <dbReference type="Proteomes" id="UP000000268"/>
    </source>
</evidence>
<reference evidence="1 2" key="1">
    <citation type="journal article" date="2008" name="Proc. Natl. Acad. Sci. U.S.A.">
        <title>Niche adaptation and genome expansion in the chlorophyll d-producing cyanobacterium Acaryochloris marina.</title>
        <authorList>
            <person name="Swingley W.D."/>
            <person name="Chen M."/>
            <person name="Cheung P.C."/>
            <person name="Conrad A.L."/>
            <person name="Dejesa L.C."/>
            <person name="Hao J."/>
            <person name="Honchak B.M."/>
            <person name="Karbach L.E."/>
            <person name="Kurdoglu A."/>
            <person name="Lahiri S."/>
            <person name="Mastrian S.D."/>
            <person name="Miyashita H."/>
            <person name="Page L."/>
            <person name="Ramakrishna P."/>
            <person name="Satoh S."/>
            <person name="Sattley W.M."/>
            <person name="Shimada Y."/>
            <person name="Taylor H.L."/>
            <person name="Tomo T."/>
            <person name="Tsuchiya T."/>
            <person name="Wang Z.T."/>
            <person name="Raymond J."/>
            <person name="Mimuro M."/>
            <person name="Blankenship R.E."/>
            <person name="Touchman J.W."/>
        </authorList>
    </citation>
    <scope>NUCLEOTIDE SEQUENCE [LARGE SCALE GENOMIC DNA]</scope>
    <source>
        <strain evidence="2">MBIC 11017</strain>
    </source>
</reference>
<accession>B0BYV5</accession>
<organism evidence="1 2">
    <name type="scientific">Acaryochloris marina (strain MBIC 11017)</name>
    <dbReference type="NCBI Taxonomy" id="329726"/>
    <lineage>
        <taxon>Bacteria</taxon>
        <taxon>Bacillati</taxon>
        <taxon>Cyanobacteriota</taxon>
        <taxon>Cyanophyceae</taxon>
        <taxon>Acaryochloridales</taxon>
        <taxon>Acaryochloridaceae</taxon>
        <taxon>Acaryochloris</taxon>
    </lineage>
</organism>
<dbReference type="PANTHER" id="PTHR39173">
    <property type="entry name" value="ACETYLTRANSFERASE"/>
    <property type="match status" value="1"/>
</dbReference>
<dbReference type="eggNOG" id="COG3981">
    <property type="taxonomic scope" value="Bacteria"/>
</dbReference>
<sequence length="103" mass="11624">MVSNFQHAGETCIHDQNIQNISFIQNSFLAYLHQREQNALGIDLKPGFVPATTFWLINESNRVLGESRLRHCLTPSLEEVGGISAIGFVLQTEAKEMVLSCWY</sequence>
<keyword evidence="2" id="KW-1185">Reference proteome</keyword>
<evidence type="ECO:0000313" key="1">
    <source>
        <dbReference type="EMBL" id="ABW27121.1"/>
    </source>
</evidence>
<dbReference type="HOGENOM" id="CLU_2257525_0_0_3"/>
<gene>
    <name evidence="1" type="ordered locus">AM1_2106</name>
</gene>
<dbReference type="Proteomes" id="UP000000268">
    <property type="component" value="Chromosome"/>
</dbReference>
<name>B0BYV5_ACAM1</name>
<dbReference type="RefSeq" id="WP_012162609.1">
    <property type="nucleotide sequence ID" value="NC_009925.1"/>
</dbReference>
<dbReference type="STRING" id="329726.AM1_2106"/>
<proteinExistence type="predicted"/>
<dbReference type="KEGG" id="amr:AM1_2106"/>
<dbReference type="EMBL" id="CP000828">
    <property type="protein sequence ID" value="ABW27121.1"/>
    <property type="molecule type" value="Genomic_DNA"/>
</dbReference>
<dbReference type="PANTHER" id="PTHR39173:SF1">
    <property type="entry name" value="ACETYLTRANSFERASE"/>
    <property type="match status" value="1"/>
</dbReference>
<protein>
    <submittedName>
        <fullName evidence="1">Uncharacterized protein</fullName>
    </submittedName>
</protein>